<keyword evidence="3" id="KW-0813">Transport</keyword>
<accession>G4Q3E4</accession>
<protein>
    <recommendedName>
        <fullName evidence="8">Probable membrane transporter protein</fullName>
    </recommendedName>
</protein>
<dbReference type="Proteomes" id="UP000007093">
    <property type="component" value="Chromosome"/>
</dbReference>
<dbReference type="AlphaFoldDB" id="G4Q3E4"/>
<dbReference type="InterPro" id="IPR002781">
    <property type="entry name" value="TM_pro_TauE-like"/>
</dbReference>
<sequence>MKEVTSMLYAFSAFLAYFVKGLCGFANTLVFSSILSFWQDNIYITPIDLPLSLISNLLLVFHDHKALSVKIWGSGAFFMILGIIPGTFFLKAGDPALIKIILGFLTMGLALQMLLKKKSAGGAGSALSHALIAILAGFISGLLGIGALISIYMARVTNSLEAFRGNLSLLFIMTNLFRFAIYIRTGILTAETFNISLTLVPFMLAGLLGGTMLSSRLGGTLVRRVIIFFLLLSGVALVVTNLHI</sequence>
<keyword evidence="10" id="KW-1185">Reference proteome</keyword>
<dbReference type="KEGG" id="ain:Acin_1727"/>
<dbReference type="InterPro" id="IPR052017">
    <property type="entry name" value="TSUP"/>
</dbReference>
<evidence type="ECO:0000256" key="7">
    <source>
        <dbReference type="ARBA" id="ARBA00023136"/>
    </source>
</evidence>
<keyword evidence="6 8" id="KW-1133">Transmembrane helix</keyword>
<feature type="transmembrane region" description="Helical" evidence="8">
    <location>
        <begin position="195"/>
        <end position="215"/>
    </location>
</feature>
<keyword evidence="7 8" id="KW-0472">Membrane</keyword>
<reference evidence="9 10" key="1">
    <citation type="journal article" date="2011" name="J. Bacteriol.">
        <title>Complete genome sequence of Acidaminococcus intestini RYC-MR95, a Gram-negative bacterium from the phylum Firmicutes.</title>
        <authorList>
            <person name="D'Auria G."/>
            <person name="Galan J.C."/>
            <person name="Rodriguez-Alcayna M."/>
            <person name="Moya A."/>
            <person name="Baquero F."/>
            <person name="Latorre A."/>
        </authorList>
    </citation>
    <scope>NUCLEOTIDE SEQUENCE [LARGE SCALE GENOMIC DNA]</scope>
    <source>
        <strain evidence="9 10">RyC-MR95</strain>
    </source>
</reference>
<evidence type="ECO:0000256" key="1">
    <source>
        <dbReference type="ARBA" id="ARBA00004651"/>
    </source>
</evidence>
<keyword evidence="5 8" id="KW-0812">Transmembrane</keyword>
<dbReference type="PANTHER" id="PTHR30269:SF37">
    <property type="entry name" value="MEMBRANE TRANSPORTER PROTEIN"/>
    <property type="match status" value="1"/>
</dbReference>
<evidence type="ECO:0000256" key="2">
    <source>
        <dbReference type="ARBA" id="ARBA00009142"/>
    </source>
</evidence>
<dbReference type="GO" id="GO:0005886">
    <property type="term" value="C:plasma membrane"/>
    <property type="evidence" value="ECO:0007669"/>
    <property type="project" value="UniProtKB-SubCell"/>
</dbReference>
<dbReference type="PATRIC" id="fig|568816.4.peg.1675"/>
<evidence type="ECO:0000313" key="10">
    <source>
        <dbReference type="Proteomes" id="UP000007093"/>
    </source>
</evidence>
<keyword evidence="4 8" id="KW-1003">Cell membrane</keyword>
<feature type="transmembrane region" description="Helical" evidence="8">
    <location>
        <begin position="127"/>
        <end position="153"/>
    </location>
</feature>
<evidence type="ECO:0000256" key="8">
    <source>
        <dbReference type="RuleBase" id="RU363041"/>
    </source>
</evidence>
<dbReference type="EMBL" id="CP003058">
    <property type="protein sequence ID" value="AEQ22940.1"/>
    <property type="molecule type" value="Genomic_DNA"/>
</dbReference>
<evidence type="ECO:0000313" key="9">
    <source>
        <dbReference type="EMBL" id="AEQ22940.1"/>
    </source>
</evidence>
<comment type="subcellular location">
    <subcellularLocation>
        <location evidence="1 8">Cell membrane</location>
        <topology evidence="1 8">Multi-pass membrane protein</topology>
    </subcellularLocation>
</comment>
<gene>
    <name evidence="9" type="ordered locus">Acin_1727</name>
</gene>
<dbReference type="PANTHER" id="PTHR30269">
    <property type="entry name" value="TRANSMEMBRANE PROTEIN YFCA"/>
    <property type="match status" value="1"/>
</dbReference>
<proteinExistence type="inferred from homology"/>
<organism evidence="9 10">
    <name type="scientific">Acidaminococcus intestini (strain RyC-MR95)</name>
    <dbReference type="NCBI Taxonomy" id="568816"/>
    <lineage>
        <taxon>Bacteria</taxon>
        <taxon>Bacillati</taxon>
        <taxon>Bacillota</taxon>
        <taxon>Negativicutes</taxon>
        <taxon>Acidaminococcales</taxon>
        <taxon>Acidaminococcaceae</taxon>
        <taxon>Acidaminococcus</taxon>
    </lineage>
</organism>
<feature type="transmembrane region" description="Helical" evidence="8">
    <location>
        <begin position="7"/>
        <end position="30"/>
    </location>
</feature>
<feature type="transmembrane region" description="Helical" evidence="8">
    <location>
        <begin position="221"/>
        <end position="242"/>
    </location>
</feature>
<evidence type="ECO:0000256" key="6">
    <source>
        <dbReference type="ARBA" id="ARBA00022989"/>
    </source>
</evidence>
<name>G4Q3E4_ACIIR</name>
<dbReference type="InParanoid" id="G4Q3E4"/>
<dbReference type="HOGENOM" id="CLU_054750_5_0_9"/>
<evidence type="ECO:0000256" key="5">
    <source>
        <dbReference type="ARBA" id="ARBA00022692"/>
    </source>
</evidence>
<evidence type="ECO:0000256" key="4">
    <source>
        <dbReference type="ARBA" id="ARBA00022475"/>
    </source>
</evidence>
<feature type="transmembrane region" description="Helical" evidence="8">
    <location>
        <begin position="96"/>
        <end position="115"/>
    </location>
</feature>
<evidence type="ECO:0000256" key="3">
    <source>
        <dbReference type="ARBA" id="ARBA00022448"/>
    </source>
</evidence>
<dbReference type="Pfam" id="PF01925">
    <property type="entry name" value="TauE"/>
    <property type="match status" value="1"/>
</dbReference>
<feature type="transmembrane region" description="Helical" evidence="8">
    <location>
        <begin position="71"/>
        <end position="90"/>
    </location>
</feature>
<dbReference type="eggNOG" id="COG0730">
    <property type="taxonomic scope" value="Bacteria"/>
</dbReference>
<feature type="transmembrane region" description="Helical" evidence="8">
    <location>
        <begin position="165"/>
        <end position="183"/>
    </location>
</feature>
<comment type="similarity">
    <text evidence="2 8">Belongs to the 4-toluene sulfonate uptake permease (TSUP) (TC 2.A.102) family.</text>
</comment>